<name>A0A9J7KPP7_BRAFL</name>
<dbReference type="GeneID" id="118410345"/>
<dbReference type="KEGG" id="bfo:118410345"/>
<dbReference type="GO" id="GO:0002020">
    <property type="term" value="F:protease binding"/>
    <property type="evidence" value="ECO:0007669"/>
    <property type="project" value="InterPro"/>
</dbReference>
<gene>
    <name evidence="4" type="primary">LOC118410345</name>
</gene>
<dbReference type="OrthoDB" id="1357022at2759"/>
<feature type="domain" description="CARD" evidence="1">
    <location>
        <begin position="1"/>
        <end position="78"/>
    </location>
</feature>
<organism evidence="3 4">
    <name type="scientific">Branchiostoma floridae</name>
    <name type="common">Florida lancelet</name>
    <name type="synonym">Amphioxus</name>
    <dbReference type="NCBI Taxonomy" id="7739"/>
    <lineage>
        <taxon>Eukaryota</taxon>
        <taxon>Metazoa</taxon>
        <taxon>Chordata</taxon>
        <taxon>Cephalochordata</taxon>
        <taxon>Leptocardii</taxon>
        <taxon>Amphioxiformes</taxon>
        <taxon>Branchiostomatidae</taxon>
        <taxon>Branchiostoma</taxon>
    </lineage>
</organism>
<dbReference type="InterPro" id="IPR001315">
    <property type="entry name" value="CARD"/>
</dbReference>
<dbReference type="InterPro" id="IPR036179">
    <property type="entry name" value="Ig-like_dom_sf"/>
</dbReference>
<keyword evidence="3" id="KW-1185">Reference proteome</keyword>
<dbReference type="InterPro" id="IPR013783">
    <property type="entry name" value="Ig-like_fold"/>
</dbReference>
<dbReference type="PROSITE" id="PS50835">
    <property type="entry name" value="IG_LIKE"/>
    <property type="match status" value="1"/>
</dbReference>
<dbReference type="OMA" id="INANMVH"/>
<dbReference type="CDD" id="cd01671">
    <property type="entry name" value="CARD"/>
    <property type="match status" value="2"/>
</dbReference>
<feature type="domain" description="CARD" evidence="1">
    <location>
        <begin position="94"/>
        <end position="184"/>
    </location>
</feature>
<dbReference type="SUPFAM" id="SSF48726">
    <property type="entry name" value="Immunoglobulin"/>
    <property type="match status" value="1"/>
</dbReference>
<dbReference type="InterPro" id="IPR003599">
    <property type="entry name" value="Ig_sub"/>
</dbReference>
<feature type="domain" description="Ig-like" evidence="2">
    <location>
        <begin position="315"/>
        <end position="402"/>
    </location>
</feature>
<proteinExistence type="predicted"/>
<dbReference type="PANTHER" id="PTHR15034:SF5">
    <property type="entry name" value="DEATH DOMAIN-CONTAINING PROTEIN CRADD"/>
    <property type="match status" value="1"/>
</dbReference>
<dbReference type="AlphaFoldDB" id="A0A9J7KPP7"/>
<evidence type="ECO:0000259" key="1">
    <source>
        <dbReference type="PROSITE" id="PS50209"/>
    </source>
</evidence>
<dbReference type="Gene3D" id="2.60.40.10">
    <property type="entry name" value="Immunoglobulins"/>
    <property type="match status" value="1"/>
</dbReference>
<dbReference type="Pfam" id="PF07679">
    <property type="entry name" value="I-set"/>
    <property type="match status" value="1"/>
</dbReference>
<accession>A0A9J7KPP7</accession>
<evidence type="ECO:0000313" key="3">
    <source>
        <dbReference type="Proteomes" id="UP000001554"/>
    </source>
</evidence>
<reference evidence="4" key="2">
    <citation type="submission" date="2025-08" db="UniProtKB">
        <authorList>
            <consortium name="RefSeq"/>
        </authorList>
    </citation>
    <scope>IDENTIFICATION</scope>
    <source>
        <strain evidence="4">S238N-H82</strain>
        <tissue evidence="4">Testes</tissue>
    </source>
</reference>
<dbReference type="CDD" id="cd00096">
    <property type="entry name" value="Ig"/>
    <property type="match status" value="1"/>
</dbReference>
<dbReference type="Proteomes" id="UP000001554">
    <property type="component" value="Chromosome 2"/>
</dbReference>
<protein>
    <submittedName>
        <fullName evidence="4">Uncharacterized protein LOC118410345</fullName>
    </submittedName>
</protein>
<evidence type="ECO:0000259" key="2">
    <source>
        <dbReference type="PROSITE" id="PS50835"/>
    </source>
</evidence>
<dbReference type="RefSeq" id="XP_035667900.1">
    <property type="nucleotide sequence ID" value="XM_035812007.1"/>
</dbReference>
<dbReference type="FunFam" id="2.60.40.10:FF:002830">
    <property type="entry name" value="Uncharacterized protein"/>
    <property type="match status" value="1"/>
</dbReference>
<sequence length="405" mass="42848">MSRVHQEMLRTYRTTIVDNMKVPGKVTARMANEKVINANMVHAIASHPVRQDKSKKLLDSMVLGGDKSFDSFCGGLRKDEKLNWLADTLEGQGLSMDNRKRLEAHKGLLANKMDPESTLNYLTQNQIYSNDMAEYCMQGSSTEEQNNRILHLMQSRSDEDFSIFCSGLRANGQQAHLADLLQGEGIDMTRKELIMEDETVMKMSRKEGVSLNQSSAGFGLGAAGAGLGAAGVGLGTAAAGLAAAKGGMGTGGAHLTTQSTSASGMKSAGAFGADLGLGSSAGHGLQADGSFKGHHLNGAVVRGAGQRYLIDATAPQGSLMSASSTVVAPGQPVILEVRGEVDQVEWLYNGSVIKGDPGITTNSDGFLHELHIDRMSPERDGTYTCRGETPDGGAVACDIKVQTLI</sequence>
<evidence type="ECO:0000313" key="4">
    <source>
        <dbReference type="RefSeq" id="XP_035667900.1"/>
    </source>
</evidence>
<dbReference type="SMART" id="SM00409">
    <property type="entry name" value="IG"/>
    <property type="match status" value="1"/>
</dbReference>
<dbReference type="GO" id="GO:0070513">
    <property type="term" value="F:death domain binding"/>
    <property type="evidence" value="ECO:0007669"/>
    <property type="project" value="InterPro"/>
</dbReference>
<dbReference type="InterPro" id="IPR037939">
    <property type="entry name" value="CRADD"/>
</dbReference>
<dbReference type="PANTHER" id="PTHR15034">
    <property type="entry name" value="DEATH DOMAIN-CONTAINING PROTEIN CRADD"/>
    <property type="match status" value="1"/>
</dbReference>
<reference evidence="3" key="1">
    <citation type="journal article" date="2020" name="Nat. Ecol. Evol.">
        <title>Deeply conserved synteny resolves early events in vertebrate evolution.</title>
        <authorList>
            <person name="Simakov O."/>
            <person name="Marletaz F."/>
            <person name="Yue J.X."/>
            <person name="O'Connell B."/>
            <person name="Jenkins J."/>
            <person name="Brandt A."/>
            <person name="Calef R."/>
            <person name="Tung C.H."/>
            <person name="Huang T.K."/>
            <person name="Schmutz J."/>
            <person name="Satoh N."/>
            <person name="Yu J.K."/>
            <person name="Putnam N.H."/>
            <person name="Green R.E."/>
            <person name="Rokhsar D.S."/>
        </authorList>
    </citation>
    <scope>NUCLEOTIDE SEQUENCE [LARGE SCALE GENOMIC DNA]</scope>
    <source>
        <strain evidence="3">S238N-H82</strain>
    </source>
</reference>
<dbReference type="FunFam" id="1.10.533.10:FF:000081">
    <property type="entry name" value="Apoptotic protease-activating factor 1"/>
    <property type="match status" value="1"/>
</dbReference>
<dbReference type="PROSITE" id="PS50209">
    <property type="entry name" value="CARD"/>
    <property type="match status" value="2"/>
</dbReference>
<dbReference type="GO" id="GO:0042981">
    <property type="term" value="P:regulation of apoptotic process"/>
    <property type="evidence" value="ECO:0007669"/>
    <property type="project" value="InterPro"/>
</dbReference>
<dbReference type="InterPro" id="IPR007110">
    <property type="entry name" value="Ig-like_dom"/>
</dbReference>
<dbReference type="InterPro" id="IPR011029">
    <property type="entry name" value="DEATH-like_dom_sf"/>
</dbReference>
<dbReference type="Gene3D" id="1.10.533.10">
    <property type="entry name" value="Death Domain, Fas"/>
    <property type="match status" value="2"/>
</dbReference>
<dbReference type="Pfam" id="PF00619">
    <property type="entry name" value="CARD"/>
    <property type="match status" value="1"/>
</dbReference>
<dbReference type="SUPFAM" id="SSF47986">
    <property type="entry name" value="DEATH domain"/>
    <property type="match status" value="2"/>
</dbReference>
<dbReference type="InterPro" id="IPR013098">
    <property type="entry name" value="Ig_I-set"/>
</dbReference>